<evidence type="ECO:0000313" key="2">
    <source>
        <dbReference type="Proteomes" id="UP001154282"/>
    </source>
</evidence>
<protein>
    <submittedName>
        <fullName evidence="1">Uncharacterized protein</fullName>
    </submittedName>
</protein>
<organism evidence="1 2">
    <name type="scientific">Linum tenue</name>
    <dbReference type="NCBI Taxonomy" id="586396"/>
    <lineage>
        <taxon>Eukaryota</taxon>
        <taxon>Viridiplantae</taxon>
        <taxon>Streptophyta</taxon>
        <taxon>Embryophyta</taxon>
        <taxon>Tracheophyta</taxon>
        <taxon>Spermatophyta</taxon>
        <taxon>Magnoliopsida</taxon>
        <taxon>eudicotyledons</taxon>
        <taxon>Gunneridae</taxon>
        <taxon>Pentapetalae</taxon>
        <taxon>rosids</taxon>
        <taxon>fabids</taxon>
        <taxon>Malpighiales</taxon>
        <taxon>Linaceae</taxon>
        <taxon>Linum</taxon>
    </lineage>
</organism>
<comment type="caution">
    <text evidence="1">The sequence shown here is derived from an EMBL/GenBank/DDBJ whole genome shotgun (WGS) entry which is preliminary data.</text>
</comment>
<sequence length="69" mass="8335">IRIRDFRKKKGEGWLPIGQGREKERGNSALEREREREIRFWVFCSLLLNDKITPYCRLYNPQNTQLLPT</sequence>
<evidence type="ECO:0000313" key="1">
    <source>
        <dbReference type="EMBL" id="CAI0554281.1"/>
    </source>
</evidence>
<dbReference type="EMBL" id="CAMGYJ010000010">
    <property type="protein sequence ID" value="CAI0554281.1"/>
    <property type="molecule type" value="Genomic_DNA"/>
</dbReference>
<name>A0AAV0RAM2_9ROSI</name>
<reference evidence="1" key="1">
    <citation type="submission" date="2022-08" db="EMBL/GenBank/DDBJ databases">
        <authorList>
            <person name="Gutierrez-Valencia J."/>
        </authorList>
    </citation>
    <scope>NUCLEOTIDE SEQUENCE</scope>
</reference>
<gene>
    <name evidence="1" type="ORF">LITE_LOCUS47136</name>
</gene>
<dbReference type="AlphaFoldDB" id="A0AAV0RAM2"/>
<proteinExistence type="predicted"/>
<accession>A0AAV0RAM2</accession>
<feature type="non-terminal residue" evidence="1">
    <location>
        <position position="1"/>
    </location>
</feature>
<dbReference type="Proteomes" id="UP001154282">
    <property type="component" value="Unassembled WGS sequence"/>
</dbReference>
<keyword evidence="2" id="KW-1185">Reference proteome</keyword>